<evidence type="ECO:0000313" key="1">
    <source>
        <dbReference type="EMBL" id="SEQ23379.1"/>
    </source>
</evidence>
<gene>
    <name evidence="1" type="ORF">SAMN05421693_12123</name>
</gene>
<dbReference type="EMBL" id="FOFO01000021">
    <property type="protein sequence ID" value="SEQ23379.1"/>
    <property type="molecule type" value="Genomic_DNA"/>
</dbReference>
<name>A0A1H9ECK7_9GAMM</name>
<accession>A0A1H9ECK7</accession>
<protein>
    <submittedName>
        <fullName evidence="1">Uncharacterized protein</fullName>
    </submittedName>
</protein>
<reference evidence="1 2" key="1">
    <citation type="submission" date="2016-10" db="EMBL/GenBank/DDBJ databases">
        <authorList>
            <person name="de Groot N.N."/>
        </authorList>
    </citation>
    <scope>NUCLEOTIDE SEQUENCE [LARGE SCALE GENOMIC DNA]</scope>
    <source>
        <strain evidence="1 2">B7-7</strain>
    </source>
</reference>
<evidence type="ECO:0000313" key="2">
    <source>
        <dbReference type="Proteomes" id="UP000199496"/>
    </source>
</evidence>
<dbReference type="AlphaFoldDB" id="A0A1H9ECK7"/>
<organism evidence="1 2">
    <name type="scientific">Ectothiorhodospira magna</name>
    <dbReference type="NCBI Taxonomy" id="867345"/>
    <lineage>
        <taxon>Bacteria</taxon>
        <taxon>Pseudomonadati</taxon>
        <taxon>Pseudomonadota</taxon>
        <taxon>Gammaproteobacteria</taxon>
        <taxon>Chromatiales</taxon>
        <taxon>Ectothiorhodospiraceae</taxon>
        <taxon>Ectothiorhodospira</taxon>
    </lineage>
</organism>
<dbReference type="Proteomes" id="UP000199496">
    <property type="component" value="Unassembled WGS sequence"/>
</dbReference>
<dbReference type="STRING" id="867345.SAMN05421693_12123"/>
<sequence length="211" mass="22479">MGFANPGDVSPCRGSVEARWGALGQHERVATLLREGMVAGKELPAAAPPHNTGKRADLHNAGAAGDLLGSAALTSTSTPISTPPRVASIFSRFTVLGLSAYLKPQHVRYALNRLSRNDHRPHTPGPELSAEGNASARSLVRRLSVRRVAHLPVAGRQARRRLTVAWSGGISSVSWARPNSRVTRPPLLSRPGQPSTHVEFEPPVHAARFAG</sequence>
<keyword evidence="2" id="KW-1185">Reference proteome</keyword>
<proteinExistence type="predicted"/>